<feature type="transmembrane region" description="Helical" evidence="1">
    <location>
        <begin position="131"/>
        <end position="152"/>
    </location>
</feature>
<protein>
    <submittedName>
        <fullName evidence="2">Uncharacterized protein</fullName>
    </submittedName>
</protein>
<evidence type="ECO:0000313" key="3">
    <source>
        <dbReference type="Proteomes" id="UP000198741"/>
    </source>
</evidence>
<proteinExistence type="predicted"/>
<gene>
    <name evidence="2" type="ORF">SAMN04515671_3767</name>
</gene>
<dbReference type="Proteomes" id="UP000198741">
    <property type="component" value="Chromosome I"/>
</dbReference>
<organism evidence="2 3">
    <name type="scientific">Nakamurella panacisegetis</name>
    <dbReference type="NCBI Taxonomy" id="1090615"/>
    <lineage>
        <taxon>Bacteria</taxon>
        <taxon>Bacillati</taxon>
        <taxon>Actinomycetota</taxon>
        <taxon>Actinomycetes</taxon>
        <taxon>Nakamurellales</taxon>
        <taxon>Nakamurellaceae</taxon>
        <taxon>Nakamurella</taxon>
    </lineage>
</organism>
<feature type="transmembrane region" description="Helical" evidence="1">
    <location>
        <begin position="101"/>
        <end position="125"/>
    </location>
</feature>
<feature type="transmembrane region" description="Helical" evidence="1">
    <location>
        <begin position="27"/>
        <end position="47"/>
    </location>
</feature>
<name>A0A1H0RVB2_9ACTN</name>
<feature type="transmembrane region" description="Helical" evidence="1">
    <location>
        <begin position="67"/>
        <end position="89"/>
    </location>
</feature>
<accession>A0A1H0RVB2</accession>
<keyword evidence="1" id="KW-0812">Transmembrane</keyword>
<evidence type="ECO:0000256" key="1">
    <source>
        <dbReference type="SAM" id="Phobius"/>
    </source>
</evidence>
<dbReference type="AlphaFoldDB" id="A0A1H0RVB2"/>
<sequence length="178" mass="19045">MIRGEEDQVSAISDLGAAYAGVMIRRLVDLAALAVVPWLLACLISLAEWPVFVHGSDVFGSAMRDLFTAPGVLIPVVVLTVAAVIAAMRQRNPDSVLRTRWVAGGWFAGWSTFVIAALGLCWGGGYGAVYLTGWVFLTGYVALLWIAGAHVWRSTEFVDRSSTPGMSAAAARSLMQDQ</sequence>
<evidence type="ECO:0000313" key="2">
    <source>
        <dbReference type="EMBL" id="SDP33414.1"/>
    </source>
</evidence>
<keyword evidence="3" id="KW-1185">Reference proteome</keyword>
<dbReference type="EMBL" id="LT629710">
    <property type="protein sequence ID" value="SDP33414.1"/>
    <property type="molecule type" value="Genomic_DNA"/>
</dbReference>
<keyword evidence="1" id="KW-0472">Membrane</keyword>
<keyword evidence="1" id="KW-1133">Transmembrane helix</keyword>
<reference evidence="2 3" key="1">
    <citation type="submission" date="2016-10" db="EMBL/GenBank/DDBJ databases">
        <authorList>
            <person name="de Groot N.N."/>
        </authorList>
    </citation>
    <scope>NUCLEOTIDE SEQUENCE [LARGE SCALE GENOMIC DNA]</scope>
    <source>
        <strain evidence="3">P4-7,KCTC 19426,CECT 7604</strain>
    </source>
</reference>